<dbReference type="GO" id="GO:0003964">
    <property type="term" value="F:RNA-directed DNA polymerase activity"/>
    <property type="evidence" value="ECO:0007669"/>
    <property type="project" value="UniProtKB-KW"/>
</dbReference>
<dbReference type="OrthoDB" id="9788687at2"/>
<keyword evidence="1" id="KW-0808">Transferase</keyword>
<organism evidence="1 2">
    <name type="scientific">Anaerococcus nagyae</name>
    <dbReference type="NCBI Taxonomy" id="1755241"/>
    <lineage>
        <taxon>Bacteria</taxon>
        <taxon>Bacillati</taxon>
        <taxon>Bacillota</taxon>
        <taxon>Tissierellia</taxon>
        <taxon>Tissierellales</taxon>
        <taxon>Peptoniphilaceae</taxon>
        <taxon>Anaerococcus</taxon>
    </lineage>
</organism>
<protein>
    <submittedName>
        <fullName evidence="1">RNA-directed DNA polymerase</fullName>
    </submittedName>
</protein>
<sequence length="227" mass="26440">MFNYAPSQNCDLIKLYVFNMNRFNLNDSRRNIYIPEIGSYIVLNNYIKQNVVLEDLIPFIEENNLSFSKIISEDGSIIKNDQDYSNLDTVLNKFDSNYIKNIVNKMIRSSGAKKILKLDISNCFSSIYTHYIPPILLGYEESESQYKKSLLNKKTSEIYNRYSKLDKIIRRLNLNQTNGLLVGPILSKIIAEGLLSRIDLELKDKGLVFSRYMDDYEVYCMTITIMK</sequence>
<name>A0A3E2TKP3_9FIRM</name>
<evidence type="ECO:0000313" key="2">
    <source>
        <dbReference type="Proteomes" id="UP000261011"/>
    </source>
</evidence>
<dbReference type="EMBL" id="QVEU01000001">
    <property type="protein sequence ID" value="RGB77951.1"/>
    <property type="molecule type" value="Genomic_DNA"/>
</dbReference>
<accession>A0A3E2TKP3</accession>
<dbReference type="CDD" id="cd01646">
    <property type="entry name" value="RT_Bac_retron_I"/>
    <property type="match status" value="1"/>
</dbReference>
<keyword evidence="1" id="KW-0695">RNA-directed DNA polymerase</keyword>
<reference evidence="1 2" key="1">
    <citation type="submission" date="2018-08" db="EMBL/GenBank/DDBJ databases">
        <title>A genome reference for cultivated species of the human gut microbiota.</title>
        <authorList>
            <person name="Zou Y."/>
            <person name="Xue W."/>
            <person name="Luo G."/>
        </authorList>
    </citation>
    <scope>NUCLEOTIDE SEQUENCE [LARGE SCALE GENOMIC DNA]</scope>
    <source>
        <strain evidence="1 2">OF01-3</strain>
    </source>
</reference>
<dbReference type="AlphaFoldDB" id="A0A3E2TKP3"/>
<comment type="caution">
    <text evidence="1">The sequence shown here is derived from an EMBL/GenBank/DDBJ whole genome shotgun (WGS) entry which is preliminary data.</text>
</comment>
<keyword evidence="2" id="KW-1185">Reference proteome</keyword>
<dbReference type="Proteomes" id="UP000261011">
    <property type="component" value="Unassembled WGS sequence"/>
</dbReference>
<keyword evidence="1" id="KW-0548">Nucleotidyltransferase</keyword>
<proteinExistence type="predicted"/>
<gene>
    <name evidence="1" type="ORF">DXA39_00410</name>
</gene>
<evidence type="ECO:0000313" key="1">
    <source>
        <dbReference type="EMBL" id="RGB77951.1"/>
    </source>
</evidence>